<feature type="transmembrane region" description="Helical" evidence="5">
    <location>
        <begin position="359"/>
        <end position="383"/>
    </location>
</feature>
<dbReference type="PROSITE" id="PS50294">
    <property type="entry name" value="WD_REPEATS_REGION"/>
    <property type="match status" value="2"/>
</dbReference>
<dbReference type="InterPro" id="IPR036322">
    <property type="entry name" value="WD40_repeat_dom_sf"/>
</dbReference>
<dbReference type="InterPro" id="IPR019775">
    <property type="entry name" value="WD40_repeat_CS"/>
</dbReference>
<keyword evidence="2" id="KW-0677">Repeat</keyword>
<evidence type="ECO:0000256" key="2">
    <source>
        <dbReference type="ARBA" id="ARBA00022737"/>
    </source>
</evidence>
<feature type="repeat" description="WD" evidence="3">
    <location>
        <begin position="726"/>
        <end position="750"/>
    </location>
</feature>
<dbReference type="PROSITE" id="PS50082">
    <property type="entry name" value="WD_REPEATS_2"/>
    <property type="match status" value="4"/>
</dbReference>
<evidence type="ECO:0000313" key="7">
    <source>
        <dbReference type="Proteomes" id="UP001595696"/>
    </source>
</evidence>
<evidence type="ECO:0000256" key="5">
    <source>
        <dbReference type="SAM" id="Phobius"/>
    </source>
</evidence>
<evidence type="ECO:0000256" key="3">
    <source>
        <dbReference type="PROSITE-ProRule" id="PRU00221"/>
    </source>
</evidence>
<keyword evidence="5" id="KW-0472">Membrane</keyword>
<dbReference type="Pfam" id="PF00400">
    <property type="entry name" value="WD40"/>
    <property type="match status" value="4"/>
</dbReference>
<name>A0ABV8DQQ7_9NOCA</name>
<keyword evidence="5" id="KW-0812">Transmembrane</keyword>
<accession>A0ABV8DQQ7</accession>
<dbReference type="SUPFAM" id="SSF101908">
    <property type="entry name" value="Putative isomerase YbhE"/>
    <property type="match status" value="1"/>
</dbReference>
<dbReference type="PROSITE" id="PS00678">
    <property type="entry name" value="WD_REPEATS_1"/>
    <property type="match status" value="1"/>
</dbReference>
<evidence type="ECO:0000256" key="1">
    <source>
        <dbReference type="ARBA" id="ARBA00022574"/>
    </source>
</evidence>
<dbReference type="InterPro" id="IPR015943">
    <property type="entry name" value="WD40/YVTN_repeat-like_dom_sf"/>
</dbReference>
<organism evidence="6 7">
    <name type="scientific">Nocardia jiangsuensis</name>
    <dbReference type="NCBI Taxonomy" id="1691563"/>
    <lineage>
        <taxon>Bacteria</taxon>
        <taxon>Bacillati</taxon>
        <taxon>Actinomycetota</taxon>
        <taxon>Actinomycetes</taxon>
        <taxon>Mycobacteriales</taxon>
        <taxon>Nocardiaceae</taxon>
        <taxon>Nocardia</taxon>
    </lineage>
</organism>
<feature type="repeat" description="WD" evidence="3">
    <location>
        <begin position="677"/>
        <end position="711"/>
    </location>
</feature>
<dbReference type="EMBL" id="JBHSAX010000009">
    <property type="protein sequence ID" value="MFC3962416.1"/>
    <property type="molecule type" value="Genomic_DNA"/>
</dbReference>
<dbReference type="RefSeq" id="WP_378612190.1">
    <property type="nucleotide sequence ID" value="NZ_JBHSAX010000009.1"/>
</dbReference>
<dbReference type="PANTHER" id="PTHR19848">
    <property type="entry name" value="WD40 REPEAT PROTEIN"/>
    <property type="match status" value="1"/>
</dbReference>
<gene>
    <name evidence="6" type="ORF">ACFO0B_10510</name>
</gene>
<evidence type="ECO:0000313" key="6">
    <source>
        <dbReference type="EMBL" id="MFC3962416.1"/>
    </source>
</evidence>
<comment type="caution">
    <text evidence="6">The sequence shown here is derived from an EMBL/GenBank/DDBJ whole genome shotgun (WGS) entry which is preliminary data.</text>
</comment>
<dbReference type="SUPFAM" id="SSF50978">
    <property type="entry name" value="WD40 repeat-like"/>
    <property type="match status" value="1"/>
</dbReference>
<dbReference type="PANTHER" id="PTHR19848:SF8">
    <property type="entry name" value="F-BOX AND WD REPEAT DOMAIN CONTAINING 7"/>
    <property type="match status" value="1"/>
</dbReference>
<protein>
    <submittedName>
        <fullName evidence="6">WD40 repeat domain-containing protein</fullName>
    </submittedName>
</protein>
<feature type="repeat" description="WD" evidence="3">
    <location>
        <begin position="907"/>
        <end position="938"/>
    </location>
</feature>
<keyword evidence="7" id="KW-1185">Reference proteome</keyword>
<feature type="repeat" description="WD" evidence="3">
    <location>
        <begin position="988"/>
        <end position="1021"/>
    </location>
</feature>
<feature type="region of interest" description="Disordered" evidence="4">
    <location>
        <begin position="1"/>
        <end position="23"/>
    </location>
</feature>
<dbReference type="Gene3D" id="2.130.10.10">
    <property type="entry name" value="YVTN repeat-like/Quinoprotein amine dehydrogenase"/>
    <property type="match status" value="4"/>
</dbReference>
<evidence type="ECO:0000256" key="4">
    <source>
        <dbReference type="SAM" id="MobiDB-lite"/>
    </source>
</evidence>
<reference evidence="7" key="1">
    <citation type="journal article" date="2019" name="Int. J. Syst. Evol. Microbiol.">
        <title>The Global Catalogue of Microorganisms (GCM) 10K type strain sequencing project: providing services to taxonomists for standard genome sequencing and annotation.</title>
        <authorList>
            <consortium name="The Broad Institute Genomics Platform"/>
            <consortium name="The Broad Institute Genome Sequencing Center for Infectious Disease"/>
            <person name="Wu L."/>
            <person name="Ma J."/>
        </authorList>
    </citation>
    <scope>NUCLEOTIDE SEQUENCE [LARGE SCALE GENOMIC DNA]</scope>
    <source>
        <strain evidence="7">CGMCC 4.7330</strain>
    </source>
</reference>
<dbReference type="Proteomes" id="UP001595696">
    <property type="component" value="Unassembled WGS sequence"/>
</dbReference>
<proteinExistence type="predicted"/>
<keyword evidence="5" id="KW-1133">Transmembrane helix</keyword>
<sequence length="1099" mass="114482">MTGDDDLDHLFGAGRPPVQAERQQRRVRLTGRDQHWLALCRAAIAAGADAASGLLSQEDRAALGDNPHQLAAAEASRALAVALATPQLSDAAAVAALQPVIAHAERAGLVSTDLQLIDPRLPMMLGTGALPVLLRRLLVGEGEERIPGLERVRGFVLLLAQELADRRCRVSHSTRTTVLLEVGGTGVTATLHLRHLDDGPVGLHPDPARMLFLEADAELARGFAEAWQSSRGVGKACVAWSVTHDHGVPATRLRGPSMAAAMAIGLDDLLPRPYTGRWRWRTLDTRSAVTAGLDGAALTRVGYYGEKLKAAQLAALRVIVAKSEVSEVREQAPAGFEDSVRGAATLPEAIRYTRRRYNLAAFGAAALAVVMVGVVGAGGVALADARRSERAAQAVAERVRVEAQSRLIASATAGFRETDPAVAQLMAVAAYRHHPTDRARSALLDSTAVPTPGRFVTGTSEISSAVDPVGGRWVASIGADGELRLSSTAHYSTVLAAIPLTDRATAPAIAVDRAGRTLAVAVDGAVHLVEVDGGTGLRRRAELPVAGTVRAVAFGAGGAQLAAGTAAGGVLRWDIGAAAVRELPALPMGAETIVTFDGAGTLLVAGDGRGALRFWDIADPGSAPRQVFAHTPEPTASAWIHALAVSPDGSTLAVTGRSTRVTLWRIAGAGSNPIRELSGFGSYVNDVGFSADGTLLTAGGSDNTARVWRVNDPADAGEALLASAIVTAVEFAPDGRTLIAAGADGVLRFWPRPGPVLPGSTGKLYQTWFDRSGTRLLTGSNADDPITHHWDFSDPAAPTEFPGLRMSGGARASGAAALAPGGSLAAAGTTSGGAQLWDVSDPENPRWRAEFPAVREIVGAMAFDPTGSILVVAGQDDSVATAWDVSDPAAPVRIAELDCGPGLPSMVAFAPQGDLLAISTSDDRVLLWDVTDPRRPRPRPPLADLAGRDVLTVAIDRSGRLLAAGDADHSVHLFDIADRDRPRRLAVLRGPADALLTVNFGPDSDRVVAGGADGGAWIWDLAQPEVPFAELRAYEGRVNDVAYGAGGRFLVGAGPAGVLRVWATDPDAVIAGLCASGTSGLTREEWPRYLAAIPYRELC</sequence>
<keyword evidence="1 3" id="KW-0853">WD repeat</keyword>
<dbReference type="SMART" id="SM00320">
    <property type="entry name" value="WD40"/>
    <property type="match status" value="12"/>
</dbReference>
<dbReference type="InterPro" id="IPR001680">
    <property type="entry name" value="WD40_rpt"/>
</dbReference>